<dbReference type="EMBL" id="NAJN01003949">
    <property type="protein sequence ID" value="TKA32191.1"/>
    <property type="molecule type" value="Genomic_DNA"/>
</dbReference>
<gene>
    <name evidence="1" type="ORF">B0A49_13470</name>
</gene>
<proteinExistence type="predicted"/>
<protein>
    <submittedName>
        <fullName evidence="1">Uncharacterized protein</fullName>
    </submittedName>
</protein>
<evidence type="ECO:0000313" key="2">
    <source>
        <dbReference type="Proteomes" id="UP000308768"/>
    </source>
</evidence>
<dbReference type="Proteomes" id="UP000308768">
    <property type="component" value="Unassembled WGS sequence"/>
</dbReference>
<evidence type="ECO:0000313" key="1">
    <source>
        <dbReference type="EMBL" id="TKA32191.1"/>
    </source>
</evidence>
<reference evidence="1 2" key="1">
    <citation type="submission" date="2017-03" db="EMBL/GenBank/DDBJ databases">
        <title>Genomes of endolithic fungi from Antarctica.</title>
        <authorList>
            <person name="Coleine C."/>
            <person name="Masonjones S."/>
            <person name="Stajich J.E."/>
        </authorList>
    </citation>
    <scope>NUCLEOTIDE SEQUENCE [LARGE SCALE GENOMIC DNA]</scope>
    <source>
        <strain evidence="1 2">CCFEE 5187</strain>
    </source>
</reference>
<name>A0A4U0UA12_9PEZI</name>
<sequence length="64" mass="7498">RGSWWDKRTKRIRIHFRQTSGWDVPVIWKPQTLAQITQAMSERAIKAQRGGPEFEEMMLSRGVG</sequence>
<keyword evidence="2" id="KW-1185">Reference proteome</keyword>
<feature type="non-terminal residue" evidence="1">
    <location>
        <position position="1"/>
    </location>
</feature>
<accession>A0A4U0UA12</accession>
<dbReference type="AlphaFoldDB" id="A0A4U0UA12"/>
<organism evidence="1 2">
    <name type="scientific">Cryomyces minteri</name>
    <dbReference type="NCBI Taxonomy" id="331657"/>
    <lineage>
        <taxon>Eukaryota</taxon>
        <taxon>Fungi</taxon>
        <taxon>Dikarya</taxon>
        <taxon>Ascomycota</taxon>
        <taxon>Pezizomycotina</taxon>
        <taxon>Dothideomycetes</taxon>
        <taxon>Dothideomycetes incertae sedis</taxon>
        <taxon>Cryomyces</taxon>
    </lineage>
</organism>
<comment type="caution">
    <text evidence="1">The sequence shown here is derived from an EMBL/GenBank/DDBJ whole genome shotgun (WGS) entry which is preliminary data.</text>
</comment>